<evidence type="ECO:0000313" key="2">
    <source>
        <dbReference type="Proteomes" id="UP000821865"/>
    </source>
</evidence>
<dbReference type="EMBL" id="CM023478">
    <property type="protein sequence ID" value="KAH7932762.1"/>
    <property type="molecule type" value="Genomic_DNA"/>
</dbReference>
<gene>
    <name evidence="1" type="ORF">HPB49_002350</name>
</gene>
<dbReference type="Proteomes" id="UP000821865">
    <property type="component" value="Chromosome 9"/>
</dbReference>
<organism evidence="1 2">
    <name type="scientific">Dermacentor silvarum</name>
    <name type="common">Tick</name>
    <dbReference type="NCBI Taxonomy" id="543639"/>
    <lineage>
        <taxon>Eukaryota</taxon>
        <taxon>Metazoa</taxon>
        <taxon>Ecdysozoa</taxon>
        <taxon>Arthropoda</taxon>
        <taxon>Chelicerata</taxon>
        <taxon>Arachnida</taxon>
        <taxon>Acari</taxon>
        <taxon>Parasitiformes</taxon>
        <taxon>Ixodida</taxon>
        <taxon>Ixodoidea</taxon>
        <taxon>Ixodidae</taxon>
        <taxon>Rhipicephalinae</taxon>
        <taxon>Dermacentor</taxon>
    </lineage>
</organism>
<sequence length="409" mass="45586">MPVYYCALDFCPSKFGDPVSFHKFPRDDAQRNAWIDFVRATGRHFWTPGKSSVLCSLHFCSDAYESKYAVSFGIPKKRWLVSGAVPMVYPAAARSLLPSESGATSPKRQCVAEVESDGVDLFEETTMEERSSSTECQTECDFMDIVLPEDKQPRCSTPKPAELSLTFQDDPMDTTYEPSLEDSGPPTQVLRLFQSAGIACFSKRTYDRLQRDIMIPAVHQSNEVTSSGAMELEGLKRALKGLEDQKVCVRELVTDRHTQVRKHMRQNRPDIAHLIDAWHVAKGLKKKLQAVSRSRGCGVIEKWETSIINHFYFSWAVKYPKARKGKPVACPVKEPATFGYVGLLLEIVNEVVDSGSFGDSHVTTLPTPPPLTSSFGPVDKAALVRGHLSRFASSEDRPRHTEDSSDDSA</sequence>
<keyword evidence="2" id="KW-1185">Reference proteome</keyword>
<protein>
    <submittedName>
        <fullName evidence="1">Uncharacterized protein</fullName>
    </submittedName>
</protein>
<proteinExistence type="predicted"/>
<accession>A0ACB8C201</accession>
<reference evidence="1" key="1">
    <citation type="submission" date="2020-05" db="EMBL/GenBank/DDBJ databases">
        <title>Large-scale comparative analyses of tick genomes elucidate their genetic diversity and vector capacities.</title>
        <authorList>
            <person name="Jia N."/>
            <person name="Wang J."/>
            <person name="Shi W."/>
            <person name="Du L."/>
            <person name="Sun Y."/>
            <person name="Zhan W."/>
            <person name="Jiang J."/>
            <person name="Wang Q."/>
            <person name="Zhang B."/>
            <person name="Ji P."/>
            <person name="Sakyi L.B."/>
            <person name="Cui X."/>
            <person name="Yuan T."/>
            <person name="Jiang B."/>
            <person name="Yang W."/>
            <person name="Lam T.T.-Y."/>
            <person name="Chang Q."/>
            <person name="Ding S."/>
            <person name="Wang X."/>
            <person name="Zhu J."/>
            <person name="Ruan X."/>
            <person name="Zhao L."/>
            <person name="Wei J."/>
            <person name="Que T."/>
            <person name="Du C."/>
            <person name="Cheng J."/>
            <person name="Dai P."/>
            <person name="Han X."/>
            <person name="Huang E."/>
            <person name="Gao Y."/>
            <person name="Liu J."/>
            <person name="Shao H."/>
            <person name="Ye R."/>
            <person name="Li L."/>
            <person name="Wei W."/>
            <person name="Wang X."/>
            <person name="Wang C."/>
            <person name="Yang T."/>
            <person name="Huo Q."/>
            <person name="Li W."/>
            <person name="Guo W."/>
            <person name="Chen H."/>
            <person name="Zhou L."/>
            <person name="Ni X."/>
            <person name="Tian J."/>
            <person name="Zhou Y."/>
            <person name="Sheng Y."/>
            <person name="Liu T."/>
            <person name="Pan Y."/>
            <person name="Xia L."/>
            <person name="Li J."/>
            <person name="Zhao F."/>
            <person name="Cao W."/>
        </authorList>
    </citation>
    <scope>NUCLEOTIDE SEQUENCE</scope>
    <source>
        <strain evidence="1">Dsil-2018</strain>
    </source>
</reference>
<comment type="caution">
    <text evidence="1">The sequence shown here is derived from an EMBL/GenBank/DDBJ whole genome shotgun (WGS) entry which is preliminary data.</text>
</comment>
<evidence type="ECO:0000313" key="1">
    <source>
        <dbReference type="EMBL" id="KAH7932762.1"/>
    </source>
</evidence>
<name>A0ACB8C201_DERSI</name>